<evidence type="ECO:0000313" key="3">
    <source>
        <dbReference type="Proteomes" id="UP000784294"/>
    </source>
</evidence>
<proteinExistence type="predicted"/>
<keyword evidence="3" id="KW-1185">Reference proteome</keyword>
<organism evidence="2 3">
    <name type="scientific">Protopolystoma xenopodis</name>
    <dbReference type="NCBI Taxonomy" id="117903"/>
    <lineage>
        <taxon>Eukaryota</taxon>
        <taxon>Metazoa</taxon>
        <taxon>Spiralia</taxon>
        <taxon>Lophotrochozoa</taxon>
        <taxon>Platyhelminthes</taxon>
        <taxon>Monogenea</taxon>
        <taxon>Polyopisthocotylea</taxon>
        <taxon>Polystomatidea</taxon>
        <taxon>Polystomatidae</taxon>
        <taxon>Protopolystoma</taxon>
    </lineage>
</organism>
<feature type="region of interest" description="Disordered" evidence="1">
    <location>
        <begin position="1"/>
        <end position="44"/>
    </location>
</feature>
<feature type="region of interest" description="Disordered" evidence="1">
    <location>
        <begin position="81"/>
        <end position="123"/>
    </location>
</feature>
<evidence type="ECO:0000256" key="1">
    <source>
        <dbReference type="SAM" id="MobiDB-lite"/>
    </source>
</evidence>
<dbReference type="Proteomes" id="UP000784294">
    <property type="component" value="Unassembled WGS sequence"/>
</dbReference>
<accession>A0A448WEE7</accession>
<protein>
    <submittedName>
        <fullName evidence="2">Uncharacterized protein</fullName>
    </submittedName>
</protein>
<dbReference type="EMBL" id="CAAALY010007213">
    <property type="protein sequence ID" value="VEL09772.1"/>
    <property type="molecule type" value="Genomic_DNA"/>
</dbReference>
<sequence>MRSALLVGRPCEMSPIEANEHRTPGGDHPFFGSSNSSDGVSTNESAPADELIALALLHPPAGYSLLLGDGTLAGMSNLGEFESANEGSESDECTTEDEEDIKEPGKNGVPATESSFGSENSINIPVNFDSASHSDFSSLEPQEAESPAVHTALDRALMSCLNSTDLQSRGPSFVSGAFSP</sequence>
<feature type="compositionally biased region" description="Polar residues" evidence="1">
    <location>
        <begin position="112"/>
        <end position="123"/>
    </location>
</feature>
<comment type="caution">
    <text evidence="2">The sequence shown here is derived from an EMBL/GenBank/DDBJ whole genome shotgun (WGS) entry which is preliminary data.</text>
</comment>
<name>A0A448WEE7_9PLAT</name>
<dbReference type="AlphaFoldDB" id="A0A448WEE7"/>
<gene>
    <name evidence="2" type="ORF">PXEA_LOCUS3212</name>
</gene>
<feature type="compositionally biased region" description="Polar residues" evidence="1">
    <location>
        <begin position="32"/>
        <end position="44"/>
    </location>
</feature>
<feature type="compositionally biased region" description="Acidic residues" evidence="1">
    <location>
        <begin position="88"/>
        <end position="101"/>
    </location>
</feature>
<reference evidence="2" key="1">
    <citation type="submission" date="2018-11" db="EMBL/GenBank/DDBJ databases">
        <authorList>
            <consortium name="Pathogen Informatics"/>
        </authorList>
    </citation>
    <scope>NUCLEOTIDE SEQUENCE</scope>
</reference>
<evidence type="ECO:0000313" key="2">
    <source>
        <dbReference type="EMBL" id="VEL09772.1"/>
    </source>
</evidence>